<evidence type="ECO:0000256" key="1">
    <source>
        <dbReference type="SAM" id="MobiDB-lite"/>
    </source>
</evidence>
<feature type="compositionally biased region" description="Polar residues" evidence="1">
    <location>
        <begin position="236"/>
        <end position="246"/>
    </location>
</feature>
<dbReference type="EMBL" id="VSWD01000005">
    <property type="protein sequence ID" value="KAK3103839.1"/>
    <property type="molecule type" value="Genomic_DNA"/>
</dbReference>
<reference evidence="3" key="1">
    <citation type="submission" date="2019-08" db="EMBL/GenBank/DDBJ databases">
        <title>The improved chromosome-level genome for the pearl oyster Pinctada fucata martensii using PacBio sequencing and Hi-C.</title>
        <authorList>
            <person name="Zheng Z."/>
        </authorList>
    </citation>
    <scope>NUCLEOTIDE SEQUENCE</scope>
    <source>
        <strain evidence="3">ZZ-2019</strain>
        <tissue evidence="3">Adductor muscle</tissue>
    </source>
</reference>
<dbReference type="AlphaFoldDB" id="A0AA88YQW5"/>
<comment type="caution">
    <text evidence="3">The sequence shown here is derived from an EMBL/GenBank/DDBJ whole genome shotgun (WGS) entry which is preliminary data.</text>
</comment>
<keyword evidence="2" id="KW-0812">Transmembrane</keyword>
<proteinExistence type="predicted"/>
<feature type="compositionally biased region" description="Low complexity" evidence="1">
    <location>
        <begin position="294"/>
        <end position="318"/>
    </location>
</feature>
<evidence type="ECO:0000313" key="4">
    <source>
        <dbReference type="Proteomes" id="UP001186944"/>
    </source>
</evidence>
<feature type="compositionally biased region" description="Pro residues" evidence="1">
    <location>
        <begin position="319"/>
        <end position="330"/>
    </location>
</feature>
<feature type="region of interest" description="Disordered" evidence="1">
    <location>
        <begin position="208"/>
        <end position="246"/>
    </location>
</feature>
<protein>
    <submittedName>
        <fullName evidence="3">Uncharacterized protein</fullName>
    </submittedName>
</protein>
<evidence type="ECO:0000313" key="3">
    <source>
        <dbReference type="EMBL" id="KAK3103839.1"/>
    </source>
</evidence>
<keyword evidence="2" id="KW-0472">Membrane</keyword>
<keyword evidence="4" id="KW-1185">Reference proteome</keyword>
<organism evidence="3 4">
    <name type="scientific">Pinctada imbricata</name>
    <name type="common">Atlantic pearl-oyster</name>
    <name type="synonym">Pinctada martensii</name>
    <dbReference type="NCBI Taxonomy" id="66713"/>
    <lineage>
        <taxon>Eukaryota</taxon>
        <taxon>Metazoa</taxon>
        <taxon>Spiralia</taxon>
        <taxon>Lophotrochozoa</taxon>
        <taxon>Mollusca</taxon>
        <taxon>Bivalvia</taxon>
        <taxon>Autobranchia</taxon>
        <taxon>Pteriomorphia</taxon>
        <taxon>Pterioida</taxon>
        <taxon>Pterioidea</taxon>
        <taxon>Pteriidae</taxon>
        <taxon>Pinctada</taxon>
    </lineage>
</organism>
<sequence>MNEKINQTNNCIELSPEKDLLPTAKVSKLVSCSGKTYSLHSVNDTAVVRWSGTPVQEIRRYRKTECDLKFSVPWRYEACIKVKSFDLRSCSASVGFGITTLSRSSSTSIQESYDCYNPLQPTVGNGTLWCSGKPSLILQLTTGSDNVPDNFEIHIVAMKEVIEEADSEEETNTITVGPVVAVIIVILVVASCIGVVVFMKKCAKAKGYGGPPGRGGAVQYSPPNLKSATVIPPNQPVNQAQPYGYQPVNQAPQATYQMVNQPTPALVATYQGQPSGYQPVPTQPDHNPQPYPPQGYQQPQSGYNPQPYQPQQPGYTAPGYPPQPYPPQQPQQPQQPGYGYPGQGQPSAPPQDSLQEKSEKV</sequence>
<feature type="transmembrane region" description="Helical" evidence="2">
    <location>
        <begin position="176"/>
        <end position="198"/>
    </location>
</feature>
<accession>A0AA88YQW5</accession>
<keyword evidence="2" id="KW-1133">Transmembrane helix</keyword>
<gene>
    <name evidence="3" type="ORF">FSP39_022343</name>
</gene>
<dbReference type="Proteomes" id="UP001186944">
    <property type="component" value="Unassembled WGS sequence"/>
</dbReference>
<name>A0AA88YQW5_PINIB</name>
<feature type="region of interest" description="Disordered" evidence="1">
    <location>
        <begin position="269"/>
        <end position="361"/>
    </location>
</feature>
<evidence type="ECO:0000256" key="2">
    <source>
        <dbReference type="SAM" id="Phobius"/>
    </source>
</evidence>
<feature type="compositionally biased region" description="Low complexity" evidence="1">
    <location>
        <begin position="331"/>
        <end position="346"/>
    </location>
</feature>